<dbReference type="PROSITE" id="PS00421">
    <property type="entry name" value="TM4_1"/>
    <property type="match status" value="1"/>
</dbReference>
<comment type="similarity">
    <text evidence="2">Belongs to the tetraspanin (TM4SF) family.</text>
</comment>
<dbReference type="InterPro" id="IPR018503">
    <property type="entry name" value="Tetraspanin_CS"/>
</dbReference>
<dbReference type="InterPro" id="IPR018499">
    <property type="entry name" value="Tetraspanin/Peripherin"/>
</dbReference>
<dbReference type="PRINTS" id="PR00259">
    <property type="entry name" value="TMFOUR"/>
</dbReference>
<dbReference type="Proteomes" id="UP000618051">
    <property type="component" value="Unassembled WGS sequence"/>
</dbReference>
<evidence type="ECO:0000256" key="6">
    <source>
        <dbReference type="SAM" id="Phobius"/>
    </source>
</evidence>
<evidence type="ECO:0000256" key="5">
    <source>
        <dbReference type="ARBA" id="ARBA00023136"/>
    </source>
</evidence>
<evidence type="ECO:0000256" key="2">
    <source>
        <dbReference type="ARBA" id="ARBA00006840"/>
    </source>
</evidence>
<keyword evidence="4 6" id="KW-1133">Transmembrane helix</keyword>
<evidence type="ECO:0000256" key="4">
    <source>
        <dbReference type="ARBA" id="ARBA00022989"/>
    </source>
</evidence>
<keyword evidence="3 6" id="KW-0812">Transmembrane</keyword>
<sequence length="392" mass="42390">MGLAGLAVIAFGLWLRFGGPMAEFATDKKSPELFFMGLYVLVGAGAIMSAVGFFGCCGAARESQCLIGTFFACLLVIFAGEVTAGVFAFIGKKVAIQEAQKIYEDAYEDYMKNPVGKMNSTIYRYHVAVSTPPPAHLTPVSHCPLESRIPPSELQCCGKGNVEQQTGLPCPENIQLPKNCLVEIQNVIDTHLHLVGIVGIAIASITVEHAVCASSVPVQGVHIPQGHSASHTQPLFAKNQQRDKCHCKKTRPFIQMQKVLGEKTCPRRFRLKEEGERARLRDTKKPNCEFKGPLKSTLSSPFVPKASLWLRSGAGVEPRSRKAAPLSDLWRIELACGSQTKSESGQKKTHSTLISSVSASVTITASTGLLPQPLALSWGQKAGKKDGTFLQK</sequence>
<reference evidence="8 9" key="2">
    <citation type="journal article" date="2021" name="J. Hered.">
        <title>Feather Gene Expression Elucidates the Developmental Basis of Plumage Iridescence in African Starlings.</title>
        <authorList>
            <person name="Rubenstein D.R."/>
            <person name="Corvelo A."/>
            <person name="MacManes M.D."/>
            <person name="Maia R."/>
            <person name="Narzisi G."/>
            <person name="Rousaki A."/>
            <person name="Vandenabeele P."/>
            <person name="Shawkey M.D."/>
            <person name="Solomon J."/>
        </authorList>
    </citation>
    <scope>NUCLEOTIDE SEQUENCE [LARGE SCALE GENOMIC DNA]</scope>
    <source>
        <strain evidence="8">SS15</strain>
    </source>
</reference>
<evidence type="ECO:0000256" key="3">
    <source>
        <dbReference type="ARBA" id="ARBA00022692"/>
    </source>
</evidence>
<feature type="transmembrane region" description="Helical" evidence="6">
    <location>
        <begin position="66"/>
        <end position="90"/>
    </location>
</feature>
<dbReference type="PANTHER" id="PTHR19282">
    <property type="entry name" value="TETRASPANIN"/>
    <property type="match status" value="1"/>
</dbReference>
<dbReference type="PANTHER" id="PTHR19282:SF155">
    <property type="entry name" value="TETRASPANIN-2"/>
    <property type="match status" value="1"/>
</dbReference>
<evidence type="ECO:0000313" key="8">
    <source>
        <dbReference type="EMBL" id="KAI1230926.1"/>
    </source>
</evidence>
<proteinExistence type="inferred from homology"/>
<feature type="transmembrane region" description="Helical" evidence="6">
    <location>
        <begin position="34"/>
        <end position="54"/>
    </location>
</feature>
<evidence type="ECO:0000313" key="7">
    <source>
        <dbReference type="EMBL" id="KAG0116670.1"/>
    </source>
</evidence>
<dbReference type="AlphaFoldDB" id="A0A835TSJ9"/>
<evidence type="ECO:0000256" key="1">
    <source>
        <dbReference type="ARBA" id="ARBA00004141"/>
    </source>
</evidence>
<accession>A0A835TSJ9</accession>
<dbReference type="OrthoDB" id="5870230at2759"/>
<reference evidence="7" key="1">
    <citation type="submission" date="2020-10" db="EMBL/GenBank/DDBJ databases">
        <title>Feather gene expression reveals the developmental basis of iridescence in African starlings.</title>
        <authorList>
            <person name="Rubenstein D.R."/>
        </authorList>
    </citation>
    <scope>NUCLEOTIDE SEQUENCE</scope>
    <source>
        <strain evidence="7">SS15</strain>
        <tissue evidence="7">Liver</tissue>
    </source>
</reference>
<evidence type="ECO:0000313" key="9">
    <source>
        <dbReference type="Proteomes" id="UP000618051"/>
    </source>
</evidence>
<gene>
    <name evidence="8" type="ORF">IHE44_0008360</name>
    <name evidence="7" type="ORF">IHE44_003748</name>
</gene>
<comment type="caution">
    <text evidence="7">The sequence shown here is derived from an EMBL/GenBank/DDBJ whole genome shotgun (WGS) entry which is preliminary data.</text>
</comment>
<keyword evidence="9" id="KW-1185">Reference proteome</keyword>
<organism evidence="7">
    <name type="scientific">Lamprotornis superbus</name>
    <dbReference type="NCBI Taxonomy" id="245042"/>
    <lineage>
        <taxon>Eukaryota</taxon>
        <taxon>Metazoa</taxon>
        <taxon>Chordata</taxon>
        <taxon>Craniata</taxon>
        <taxon>Vertebrata</taxon>
        <taxon>Euteleostomi</taxon>
        <taxon>Archelosauria</taxon>
        <taxon>Archosauria</taxon>
        <taxon>Dinosauria</taxon>
        <taxon>Saurischia</taxon>
        <taxon>Theropoda</taxon>
        <taxon>Coelurosauria</taxon>
        <taxon>Aves</taxon>
        <taxon>Neognathae</taxon>
        <taxon>Neoaves</taxon>
        <taxon>Telluraves</taxon>
        <taxon>Australaves</taxon>
        <taxon>Passeriformes</taxon>
        <taxon>Sturnidae</taxon>
        <taxon>Lamprotornis</taxon>
    </lineage>
</organism>
<dbReference type="GO" id="GO:0005886">
    <property type="term" value="C:plasma membrane"/>
    <property type="evidence" value="ECO:0007669"/>
    <property type="project" value="TreeGrafter"/>
</dbReference>
<dbReference type="Pfam" id="PF00335">
    <property type="entry name" value="Tetraspanin"/>
    <property type="match status" value="1"/>
</dbReference>
<dbReference type="EMBL" id="JADDUC010000164">
    <property type="protein sequence ID" value="KAG0116670.1"/>
    <property type="molecule type" value="Genomic_DNA"/>
</dbReference>
<evidence type="ECO:0008006" key="10">
    <source>
        <dbReference type="Google" id="ProtNLM"/>
    </source>
</evidence>
<dbReference type="EMBL" id="JADDUC020000028">
    <property type="protein sequence ID" value="KAI1230926.1"/>
    <property type="molecule type" value="Genomic_DNA"/>
</dbReference>
<keyword evidence="5 6" id="KW-0472">Membrane</keyword>
<reference evidence="8" key="3">
    <citation type="submission" date="2022-01" db="EMBL/GenBank/DDBJ databases">
        <authorList>
            <person name="Rubenstein D.R."/>
        </authorList>
    </citation>
    <scope>NUCLEOTIDE SEQUENCE</scope>
    <source>
        <strain evidence="8">SS15</strain>
        <tissue evidence="8">Liver</tissue>
    </source>
</reference>
<name>A0A835TSJ9_9PASS</name>
<comment type="subcellular location">
    <subcellularLocation>
        <location evidence="1">Membrane</location>
        <topology evidence="1">Multi-pass membrane protein</topology>
    </subcellularLocation>
</comment>
<protein>
    <recommendedName>
        <fullName evidence="10">Tetraspanin</fullName>
    </recommendedName>
</protein>